<accession>A0A4U0F9K1</accession>
<keyword evidence="3" id="KW-1185">Reference proteome</keyword>
<protein>
    <submittedName>
        <fullName evidence="2">Uncharacterized protein</fullName>
    </submittedName>
</protein>
<feature type="compositionally biased region" description="Basic and acidic residues" evidence="1">
    <location>
        <begin position="1"/>
        <end position="10"/>
    </location>
</feature>
<dbReference type="RefSeq" id="WP_136778954.1">
    <property type="nucleotide sequence ID" value="NZ_SUPK01000008.1"/>
</dbReference>
<feature type="region of interest" description="Disordered" evidence="1">
    <location>
        <begin position="1"/>
        <end position="79"/>
    </location>
</feature>
<comment type="caution">
    <text evidence="2">The sequence shown here is derived from an EMBL/GenBank/DDBJ whole genome shotgun (WGS) entry which is preliminary data.</text>
</comment>
<dbReference type="Proteomes" id="UP000309673">
    <property type="component" value="Unassembled WGS sequence"/>
</dbReference>
<dbReference type="EMBL" id="SUPK01000008">
    <property type="protein sequence ID" value="TJY40764.1"/>
    <property type="molecule type" value="Genomic_DNA"/>
</dbReference>
<sequence>MSEERLEPKKPKIWPTGSRDNPEQYPTENQSLFDMYESERNVDPIPVEDVKMEQHEEQDKDATKHRSSSEEKYESAEDM</sequence>
<gene>
    <name evidence="2" type="ORF">E5161_16595</name>
</gene>
<evidence type="ECO:0000313" key="3">
    <source>
        <dbReference type="Proteomes" id="UP000309673"/>
    </source>
</evidence>
<name>A0A4U0F9K1_9BACL</name>
<dbReference type="AlphaFoldDB" id="A0A4U0F9K1"/>
<proteinExistence type="predicted"/>
<evidence type="ECO:0000313" key="2">
    <source>
        <dbReference type="EMBL" id="TJY40764.1"/>
    </source>
</evidence>
<organism evidence="2 3">
    <name type="scientific">Cohnella pontilimi</name>
    <dbReference type="NCBI Taxonomy" id="2564100"/>
    <lineage>
        <taxon>Bacteria</taxon>
        <taxon>Bacillati</taxon>
        <taxon>Bacillota</taxon>
        <taxon>Bacilli</taxon>
        <taxon>Bacillales</taxon>
        <taxon>Paenibacillaceae</taxon>
        <taxon>Cohnella</taxon>
    </lineage>
</organism>
<reference evidence="2 3" key="1">
    <citation type="submission" date="2019-04" db="EMBL/GenBank/DDBJ databases">
        <title>Cohnella sp. nov., isolated from soil.</title>
        <authorList>
            <person name="Kim W."/>
        </authorList>
    </citation>
    <scope>NUCLEOTIDE SEQUENCE [LARGE SCALE GENOMIC DNA]</scope>
    <source>
        <strain evidence="2 3">CAU 1483</strain>
    </source>
</reference>
<dbReference type="OrthoDB" id="2454814at2"/>
<evidence type="ECO:0000256" key="1">
    <source>
        <dbReference type="SAM" id="MobiDB-lite"/>
    </source>
</evidence>
<feature type="compositionally biased region" description="Basic and acidic residues" evidence="1">
    <location>
        <begin position="37"/>
        <end position="79"/>
    </location>
</feature>